<evidence type="ECO:0000256" key="1">
    <source>
        <dbReference type="SAM" id="MobiDB-lite"/>
    </source>
</evidence>
<protein>
    <submittedName>
        <fullName evidence="4">Uncharacterized protein</fullName>
    </submittedName>
</protein>
<feature type="region of interest" description="Disordered" evidence="1">
    <location>
        <begin position="477"/>
        <end position="498"/>
    </location>
</feature>
<dbReference type="InterPro" id="IPR017930">
    <property type="entry name" value="Myb_dom"/>
</dbReference>
<dbReference type="SUPFAM" id="SSF46689">
    <property type="entry name" value="Homeodomain-like"/>
    <property type="match status" value="1"/>
</dbReference>
<evidence type="ECO:0000259" key="2">
    <source>
        <dbReference type="PROSITE" id="PS50090"/>
    </source>
</evidence>
<dbReference type="PROSITE" id="PS50090">
    <property type="entry name" value="MYB_LIKE"/>
    <property type="match status" value="1"/>
</dbReference>
<organism evidence="4 5">
    <name type="scientific">Euplotes crassus</name>
    <dbReference type="NCBI Taxonomy" id="5936"/>
    <lineage>
        <taxon>Eukaryota</taxon>
        <taxon>Sar</taxon>
        <taxon>Alveolata</taxon>
        <taxon>Ciliophora</taxon>
        <taxon>Intramacronucleata</taxon>
        <taxon>Spirotrichea</taxon>
        <taxon>Hypotrichia</taxon>
        <taxon>Euplotida</taxon>
        <taxon>Euplotidae</taxon>
        <taxon>Moneuplotes</taxon>
    </lineage>
</organism>
<sequence length="539" mass="63105">MKNFWTTEEDERLKKLVEIATGRNIWVAIAKQLPGRSAGACRHRFCDYVKIKLSEGQPAGKEQKGRNQDIRDVAKFEIKKEIISKKSRSVDCSQKSACSERLKEETDMYYNMIKQEFSVVKKEVKDEQKSMSKSSKYQKILSDKSHQKKILNAGKKIKEEYEEISYIRNKSRTKQLLTNNNNSCKRSSQRHRVSSRKTSYPQKIQRELDEYIFDSWISHLRQVAEPIQGFHYEEIIERIKYFKKICCPNRETTTKSNSKRSSVKRGSRQREASEKSVKSKDLFKGLLPLSQNIKKKNLFKEECNKFTITKIESCKTNFSGNVSLRCASEVERYQRMNKHNDYDHLKGTKISPVLKYNEFLHTYGLWNNKSGIWKNSMIQKLIKLYAIAPNDWEVIHEGLKSNFTMDLIKIQFVKVLRWAAFEYKKNRDKKLGKFEKLKFNNPHSRLYCKDPFSVDPEKLIPCVEVACALLGVFENDGPQKSSKVPTTKKQTQTKKKQLGKELSKLKGRKKKLKCHRSLRKGESNVLKELSRRLIPLQIL</sequence>
<proteinExistence type="predicted"/>
<name>A0AAD2CW92_EUPCR</name>
<dbReference type="SMART" id="SM00717">
    <property type="entry name" value="SANT"/>
    <property type="match status" value="2"/>
</dbReference>
<accession>A0AAD2CW92</accession>
<feature type="region of interest" description="Disordered" evidence="1">
    <location>
        <begin position="251"/>
        <end position="276"/>
    </location>
</feature>
<dbReference type="EMBL" id="CAMPGE010014570">
    <property type="protein sequence ID" value="CAI2373234.1"/>
    <property type="molecule type" value="Genomic_DNA"/>
</dbReference>
<dbReference type="AlphaFoldDB" id="A0AAD2CW92"/>
<evidence type="ECO:0000313" key="4">
    <source>
        <dbReference type="EMBL" id="CAI2373234.1"/>
    </source>
</evidence>
<dbReference type="Gene3D" id="1.10.10.60">
    <property type="entry name" value="Homeodomain-like"/>
    <property type="match status" value="1"/>
</dbReference>
<dbReference type="Proteomes" id="UP001295684">
    <property type="component" value="Unassembled WGS sequence"/>
</dbReference>
<dbReference type="Pfam" id="PF00249">
    <property type="entry name" value="Myb_DNA-binding"/>
    <property type="match status" value="1"/>
</dbReference>
<gene>
    <name evidence="4" type="ORF">ECRASSUSDP1_LOCUS14575</name>
</gene>
<feature type="domain" description="Myb-like" evidence="2">
    <location>
        <begin position="1"/>
        <end position="49"/>
    </location>
</feature>
<evidence type="ECO:0000313" key="5">
    <source>
        <dbReference type="Proteomes" id="UP001295684"/>
    </source>
</evidence>
<reference evidence="4" key="1">
    <citation type="submission" date="2023-07" db="EMBL/GenBank/DDBJ databases">
        <authorList>
            <consortium name="AG Swart"/>
            <person name="Singh M."/>
            <person name="Singh A."/>
            <person name="Seah K."/>
            <person name="Emmerich C."/>
        </authorList>
    </citation>
    <scope>NUCLEOTIDE SEQUENCE</scope>
    <source>
        <strain evidence="4">DP1</strain>
    </source>
</reference>
<evidence type="ECO:0000259" key="3">
    <source>
        <dbReference type="PROSITE" id="PS51294"/>
    </source>
</evidence>
<dbReference type="InterPro" id="IPR001005">
    <property type="entry name" value="SANT/Myb"/>
</dbReference>
<feature type="compositionally biased region" description="Basic residues" evidence="1">
    <location>
        <begin position="257"/>
        <end position="267"/>
    </location>
</feature>
<dbReference type="CDD" id="cd00167">
    <property type="entry name" value="SANT"/>
    <property type="match status" value="1"/>
</dbReference>
<feature type="region of interest" description="Disordered" evidence="1">
    <location>
        <begin position="179"/>
        <end position="200"/>
    </location>
</feature>
<dbReference type="InterPro" id="IPR009057">
    <property type="entry name" value="Homeodomain-like_sf"/>
</dbReference>
<dbReference type="PROSITE" id="PS51294">
    <property type="entry name" value="HTH_MYB"/>
    <property type="match status" value="1"/>
</dbReference>
<keyword evidence="5" id="KW-1185">Reference proteome</keyword>
<feature type="domain" description="HTH myb-type" evidence="3">
    <location>
        <begin position="1"/>
        <end position="53"/>
    </location>
</feature>
<feature type="compositionally biased region" description="Low complexity" evidence="1">
    <location>
        <begin position="478"/>
        <end position="490"/>
    </location>
</feature>
<comment type="caution">
    <text evidence="4">The sequence shown here is derived from an EMBL/GenBank/DDBJ whole genome shotgun (WGS) entry which is preliminary data.</text>
</comment>